<dbReference type="Proteomes" id="UP001152523">
    <property type="component" value="Unassembled WGS sequence"/>
</dbReference>
<organism evidence="1 2">
    <name type="scientific">Cuscuta epithymum</name>
    <dbReference type="NCBI Taxonomy" id="186058"/>
    <lineage>
        <taxon>Eukaryota</taxon>
        <taxon>Viridiplantae</taxon>
        <taxon>Streptophyta</taxon>
        <taxon>Embryophyta</taxon>
        <taxon>Tracheophyta</taxon>
        <taxon>Spermatophyta</taxon>
        <taxon>Magnoliopsida</taxon>
        <taxon>eudicotyledons</taxon>
        <taxon>Gunneridae</taxon>
        <taxon>Pentapetalae</taxon>
        <taxon>asterids</taxon>
        <taxon>lamiids</taxon>
        <taxon>Solanales</taxon>
        <taxon>Convolvulaceae</taxon>
        <taxon>Cuscuteae</taxon>
        <taxon>Cuscuta</taxon>
        <taxon>Cuscuta subgen. Cuscuta</taxon>
    </lineage>
</organism>
<comment type="caution">
    <text evidence="1">The sequence shown here is derived from an EMBL/GenBank/DDBJ whole genome shotgun (WGS) entry which is preliminary data.</text>
</comment>
<accession>A0AAV0DWP9</accession>
<evidence type="ECO:0000313" key="2">
    <source>
        <dbReference type="Proteomes" id="UP001152523"/>
    </source>
</evidence>
<proteinExistence type="predicted"/>
<dbReference type="AlphaFoldDB" id="A0AAV0DWP9"/>
<reference evidence="1" key="1">
    <citation type="submission" date="2022-07" db="EMBL/GenBank/DDBJ databases">
        <authorList>
            <person name="Macas J."/>
            <person name="Novak P."/>
            <person name="Neumann P."/>
        </authorList>
    </citation>
    <scope>NUCLEOTIDE SEQUENCE</scope>
</reference>
<dbReference type="EMBL" id="CAMAPF010000145">
    <property type="protein sequence ID" value="CAH9107827.1"/>
    <property type="molecule type" value="Genomic_DNA"/>
</dbReference>
<name>A0AAV0DWP9_9ASTE</name>
<evidence type="ECO:0000313" key="1">
    <source>
        <dbReference type="EMBL" id="CAH9107827.1"/>
    </source>
</evidence>
<sequence length="107" mass="11719">MFISFFPPVIFPFTFFNLCSRSSAFLQHARRPSSQILEILDSPKGLTTSSQENGSVTQSLNFAKRKASSSAPTSSLPQKKLSCQISTTSFPIITACVPISPHLRHST</sequence>
<keyword evidence="2" id="KW-1185">Reference proteome</keyword>
<protein>
    <submittedName>
        <fullName evidence="1">Uncharacterized protein</fullName>
    </submittedName>
</protein>
<gene>
    <name evidence="1" type="ORF">CEPIT_LOCUS18137</name>
</gene>